<keyword evidence="3" id="KW-1185">Reference proteome</keyword>
<reference evidence="2 3" key="1">
    <citation type="submission" date="2016-10" db="EMBL/GenBank/DDBJ databases">
        <authorList>
            <person name="de Groot N.N."/>
        </authorList>
    </citation>
    <scope>NUCLEOTIDE SEQUENCE [LARGE SCALE GENOMIC DNA]</scope>
    <source>
        <strain evidence="2 3">SR12</strain>
    </source>
</reference>
<dbReference type="InterPro" id="IPR056906">
    <property type="entry name" value="ORF2/G2P_dom"/>
</dbReference>
<name>A0A1H4BPB2_9FIRM</name>
<sequence length="245" mass="28973">MPYIKKTWRTGRVEEVEKFFSRRTHTQGAARGPKKEKTSEAMMAINEKNAENKLRRLMNTNFGHRDPYITLTYARKNEPPEPEAAVANVKKFKNDVRRLCKKNGAEFKFIESSEWKGVRPHHHMVINIGNMDDRVLDDLWPHGRIKHQYLDDTGQYGELAAYFIKVSRKAFRDPESPCRKRWTASRNLVKPEPKVEIIRADSWKKEPKARQGFIIEKDRCFEGYHDFTGYPYQFYSMRKACNKKE</sequence>
<dbReference type="AlphaFoldDB" id="A0A1H4BPB2"/>
<proteinExistence type="predicted"/>
<dbReference type="Pfam" id="PF23343">
    <property type="entry name" value="REP_ORF2-G2P"/>
    <property type="match status" value="1"/>
</dbReference>
<protein>
    <recommendedName>
        <fullName evidence="1">Replication-associated protein ORF2/G2P domain-containing protein</fullName>
    </recommendedName>
</protein>
<feature type="domain" description="Replication-associated protein ORF2/G2P" evidence="1">
    <location>
        <begin position="68"/>
        <end position="165"/>
    </location>
</feature>
<accession>A0A1H4BPB2</accession>
<dbReference type="Proteomes" id="UP000199394">
    <property type="component" value="Unassembled WGS sequence"/>
</dbReference>
<gene>
    <name evidence="2" type="ORF">SAMN04515656_11225</name>
</gene>
<evidence type="ECO:0000259" key="1">
    <source>
        <dbReference type="Pfam" id="PF23343"/>
    </source>
</evidence>
<evidence type="ECO:0000313" key="3">
    <source>
        <dbReference type="Proteomes" id="UP000199394"/>
    </source>
</evidence>
<dbReference type="EMBL" id="FNRK01000012">
    <property type="protein sequence ID" value="SEA50011.1"/>
    <property type="molecule type" value="Genomic_DNA"/>
</dbReference>
<evidence type="ECO:0000313" key="2">
    <source>
        <dbReference type="EMBL" id="SEA50011.1"/>
    </source>
</evidence>
<dbReference type="STRING" id="81409.SAMN04515656_11225"/>
<organism evidence="2 3">
    <name type="scientific">Eubacterium aggregans</name>
    <dbReference type="NCBI Taxonomy" id="81409"/>
    <lineage>
        <taxon>Bacteria</taxon>
        <taxon>Bacillati</taxon>
        <taxon>Bacillota</taxon>
        <taxon>Clostridia</taxon>
        <taxon>Eubacteriales</taxon>
        <taxon>Eubacteriaceae</taxon>
        <taxon>Eubacterium</taxon>
    </lineage>
</organism>